<sequence>MQVELTRFKVKEGKSKVVDEWLAFLNEHMKDVLITLADEKMYVETIFRETLNGNEYLYWYSVQGEGGQDVEESEHWVDRKHLQYWHECIDPNFRPVDLSTEVVMIPEKLRQAMEAFNK</sequence>
<dbReference type="AlphaFoldDB" id="A0A0L0QQK5"/>
<proteinExistence type="predicted"/>
<accession>A0A0L0QQK5</accession>
<evidence type="ECO:0000313" key="2">
    <source>
        <dbReference type="Proteomes" id="UP000036780"/>
    </source>
</evidence>
<reference evidence="2" key="1">
    <citation type="submission" date="2015-07" db="EMBL/GenBank/DDBJ databases">
        <title>Fjat-10053 dsm26.</title>
        <authorList>
            <person name="Liu B."/>
            <person name="Wang J."/>
            <person name="Zhu Y."/>
            <person name="Liu G."/>
            <person name="Chen Q."/>
            <person name="Chen Z."/>
            <person name="Lan J."/>
            <person name="Che J."/>
            <person name="Ge C."/>
            <person name="Shi H."/>
            <person name="Pan Z."/>
            <person name="Liu X."/>
        </authorList>
    </citation>
    <scope>NUCLEOTIDE SEQUENCE [LARGE SCALE GENOMIC DNA]</scope>
    <source>
        <strain evidence="2">DSM 26</strain>
    </source>
</reference>
<dbReference type="EMBL" id="LGTO01000007">
    <property type="protein sequence ID" value="KNE20877.1"/>
    <property type="molecule type" value="Genomic_DNA"/>
</dbReference>
<evidence type="ECO:0008006" key="3">
    <source>
        <dbReference type="Google" id="ProtNLM"/>
    </source>
</evidence>
<gene>
    <name evidence="1" type="ORF">AFK71_11425</name>
</gene>
<dbReference type="RefSeq" id="WP_050353454.1">
    <property type="nucleotide sequence ID" value="NZ_BOSN01000006.1"/>
</dbReference>
<evidence type="ECO:0000313" key="1">
    <source>
        <dbReference type="EMBL" id="KNE20877.1"/>
    </source>
</evidence>
<dbReference type="OrthoDB" id="3233233at2"/>
<comment type="caution">
    <text evidence="1">The sequence shown here is derived from an EMBL/GenBank/DDBJ whole genome shotgun (WGS) entry which is preliminary data.</text>
</comment>
<name>A0A0L0QQK5_VIRPA</name>
<dbReference type="PATRIC" id="fig|1473.5.peg.821"/>
<dbReference type="InterPro" id="IPR046174">
    <property type="entry name" value="DUF6176"/>
</dbReference>
<dbReference type="GeneID" id="66872187"/>
<keyword evidence="2" id="KW-1185">Reference proteome</keyword>
<dbReference type="Pfam" id="PF19673">
    <property type="entry name" value="DUF6176"/>
    <property type="match status" value="1"/>
</dbReference>
<dbReference type="Proteomes" id="UP000036780">
    <property type="component" value="Unassembled WGS sequence"/>
</dbReference>
<protein>
    <recommendedName>
        <fullName evidence="3">NIPSNAP domain-containing protein</fullName>
    </recommendedName>
</protein>
<organism evidence="1 2">
    <name type="scientific">Virgibacillus pantothenticus</name>
    <dbReference type="NCBI Taxonomy" id="1473"/>
    <lineage>
        <taxon>Bacteria</taxon>
        <taxon>Bacillati</taxon>
        <taxon>Bacillota</taxon>
        <taxon>Bacilli</taxon>
        <taxon>Bacillales</taxon>
        <taxon>Bacillaceae</taxon>
        <taxon>Virgibacillus</taxon>
    </lineage>
</organism>